<keyword evidence="8 18" id="KW-0812">Transmembrane</keyword>
<dbReference type="AlphaFoldDB" id="Q6SL25"/>
<protein>
    <recommendedName>
        <fullName evidence="5 18">NADH-ubiquinone oxidoreductase chain 2</fullName>
        <ecNumber evidence="4 18">7.1.1.2</ecNumber>
    </recommendedName>
</protein>
<evidence type="ECO:0000256" key="17">
    <source>
        <dbReference type="ARBA" id="ARBA00049551"/>
    </source>
</evidence>
<keyword evidence="11 18" id="KW-0249">Electron transport</keyword>
<geneLocation type="mitochondrion" evidence="20"/>
<keyword evidence="6" id="KW-0813">Transport</keyword>
<keyword evidence="16 18" id="KW-0472">Membrane</keyword>
<evidence type="ECO:0000256" key="10">
    <source>
        <dbReference type="ARBA" id="ARBA00022967"/>
    </source>
</evidence>
<evidence type="ECO:0000256" key="12">
    <source>
        <dbReference type="ARBA" id="ARBA00022989"/>
    </source>
</evidence>
<feature type="transmembrane region" description="Helical" evidence="18">
    <location>
        <begin position="191"/>
        <end position="211"/>
    </location>
</feature>
<evidence type="ECO:0000256" key="18">
    <source>
        <dbReference type="RuleBase" id="RU003403"/>
    </source>
</evidence>
<evidence type="ECO:0000256" key="9">
    <source>
        <dbReference type="ARBA" id="ARBA00022792"/>
    </source>
</evidence>
<dbReference type="InterPro" id="IPR050175">
    <property type="entry name" value="Complex_I_Subunit_2"/>
</dbReference>
<evidence type="ECO:0000256" key="13">
    <source>
        <dbReference type="ARBA" id="ARBA00023027"/>
    </source>
</evidence>
<evidence type="ECO:0000256" key="8">
    <source>
        <dbReference type="ARBA" id="ARBA00022692"/>
    </source>
</evidence>
<feature type="transmembrane region" description="Helical" evidence="18">
    <location>
        <begin position="263"/>
        <end position="285"/>
    </location>
</feature>
<dbReference type="PANTHER" id="PTHR46552">
    <property type="entry name" value="NADH-UBIQUINONE OXIDOREDUCTASE CHAIN 2"/>
    <property type="match status" value="1"/>
</dbReference>
<comment type="subcellular location">
    <subcellularLocation>
        <location evidence="2 18">Mitochondrion inner membrane</location>
        <topology evidence="2 18">Multi-pass membrane protein</topology>
    </subcellularLocation>
</comment>
<feature type="domain" description="NADH:quinone oxidoreductase/Mrp antiporter transmembrane" evidence="19">
    <location>
        <begin position="26"/>
        <end position="275"/>
    </location>
</feature>
<dbReference type="GO" id="GO:0006120">
    <property type="term" value="P:mitochondrial electron transport, NADH to ubiquinone"/>
    <property type="evidence" value="ECO:0007669"/>
    <property type="project" value="InterPro"/>
</dbReference>
<evidence type="ECO:0000256" key="11">
    <source>
        <dbReference type="ARBA" id="ARBA00022982"/>
    </source>
</evidence>
<comment type="catalytic activity">
    <reaction evidence="17 18">
        <text>a ubiquinone + NADH + 5 H(+)(in) = a ubiquinol + NAD(+) + 4 H(+)(out)</text>
        <dbReference type="Rhea" id="RHEA:29091"/>
        <dbReference type="Rhea" id="RHEA-COMP:9565"/>
        <dbReference type="Rhea" id="RHEA-COMP:9566"/>
        <dbReference type="ChEBI" id="CHEBI:15378"/>
        <dbReference type="ChEBI" id="CHEBI:16389"/>
        <dbReference type="ChEBI" id="CHEBI:17976"/>
        <dbReference type="ChEBI" id="CHEBI:57540"/>
        <dbReference type="ChEBI" id="CHEBI:57945"/>
        <dbReference type="EC" id="7.1.1.2"/>
    </reaction>
</comment>
<comment type="function">
    <text evidence="18">Core subunit of the mitochondrial membrane respiratory chain NADH dehydrogenase (Complex I) which catalyzes electron transfer from NADH through the respiratory chain, using ubiquinone as an electron acceptor. Essential for the catalytic activity and assembly of complex I.</text>
</comment>
<keyword evidence="14 18" id="KW-0830">Ubiquinone</keyword>
<dbReference type="Pfam" id="PF00361">
    <property type="entry name" value="Proton_antipo_M"/>
    <property type="match status" value="1"/>
</dbReference>
<name>Q6SL25_9CRUS</name>
<evidence type="ECO:0000259" key="19">
    <source>
        <dbReference type="Pfam" id="PF00361"/>
    </source>
</evidence>
<feature type="transmembrane region" description="Helical" evidence="18">
    <location>
        <begin position="168"/>
        <end position="185"/>
    </location>
</feature>
<keyword evidence="13 18" id="KW-0520">NAD</keyword>
<keyword evidence="20" id="KW-0560">Oxidoreductase</keyword>
<organism evidence="20">
    <name type="scientific">Argulus americanus</name>
    <dbReference type="NCBI Taxonomy" id="260819"/>
    <lineage>
        <taxon>Eukaryota</taxon>
        <taxon>Metazoa</taxon>
        <taxon>Ecdysozoa</taxon>
        <taxon>Arthropoda</taxon>
        <taxon>Crustacea</taxon>
        <taxon>Oligostraca</taxon>
        <taxon>Ichthyostraca</taxon>
        <taxon>Branchiura</taxon>
        <taxon>Arguloida</taxon>
        <taxon>Argulidae</taxon>
        <taxon>Argulus</taxon>
    </lineage>
</organism>
<gene>
    <name evidence="20" type="primary">nad2</name>
</gene>
<feature type="transmembrane region" description="Helical" evidence="18">
    <location>
        <begin position="6"/>
        <end position="24"/>
    </location>
</feature>
<dbReference type="PANTHER" id="PTHR46552:SF1">
    <property type="entry name" value="NADH-UBIQUINONE OXIDOREDUCTASE CHAIN 2"/>
    <property type="match status" value="1"/>
</dbReference>
<evidence type="ECO:0000256" key="4">
    <source>
        <dbReference type="ARBA" id="ARBA00012944"/>
    </source>
</evidence>
<reference evidence="20" key="1">
    <citation type="journal article" date="2004" name="Proc. R. Soc. Lond., B, Biol. Sci.">
        <title>Phylogenetic position of the Pentastomida and [pan]crustacean relationships.</title>
        <authorList>
            <person name="Lavrov D.V."/>
            <person name="Brown W.M."/>
            <person name="Boore J.L."/>
        </authorList>
    </citation>
    <scope>NUCLEOTIDE SEQUENCE</scope>
</reference>
<evidence type="ECO:0000256" key="6">
    <source>
        <dbReference type="ARBA" id="ARBA00022448"/>
    </source>
</evidence>
<feature type="transmembrane region" description="Helical" evidence="18">
    <location>
        <begin position="108"/>
        <end position="127"/>
    </location>
</feature>
<dbReference type="GO" id="GO:0008137">
    <property type="term" value="F:NADH dehydrogenase (ubiquinone) activity"/>
    <property type="evidence" value="ECO:0007669"/>
    <property type="project" value="UniProtKB-EC"/>
</dbReference>
<keyword evidence="15 18" id="KW-0496">Mitochondrion</keyword>
<feature type="transmembrane region" description="Helical" evidence="18">
    <location>
        <begin position="133"/>
        <end position="156"/>
    </location>
</feature>
<keyword evidence="12 18" id="KW-1133">Transmembrane helix</keyword>
<evidence type="ECO:0000256" key="5">
    <source>
        <dbReference type="ARBA" id="ARBA00021008"/>
    </source>
</evidence>
<dbReference type="PRINTS" id="PR01436">
    <property type="entry name" value="NADHDHGNASE2"/>
</dbReference>
<evidence type="ECO:0000256" key="16">
    <source>
        <dbReference type="ARBA" id="ARBA00023136"/>
    </source>
</evidence>
<keyword evidence="10 18" id="KW-1278">Translocase</keyword>
<evidence type="ECO:0000256" key="15">
    <source>
        <dbReference type="ARBA" id="ARBA00023128"/>
    </source>
</evidence>
<accession>Q6SL25</accession>
<dbReference type="InterPro" id="IPR003917">
    <property type="entry name" value="NADH_UbQ_OxRdtase_chain2"/>
</dbReference>
<dbReference type="EC" id="7.1.1.2" evidence="4 18"/>
<evidence type="ECO:0000256" key="7">
    <source>
        <dbReference type="ARBA" id="ARBA00022660"/>
    </source>
</evidence>
<evidence type="ECO:0000256" key="3">
    <source>
        <dbReference type="ARBA" id="ARBA00007012"/>
    </source>
</evidence>
<keyword evidence="7 18" id="KW-0679">Respiratory chain</keyword>
<keyword evidence="9 18" id="KW-0999">Mitochondrion inner membrane</keyword>
<evidence type="ECO:0000256" key="1">
    <source>
        <dbReference type="ARBA" id="ARBA00003257"/>
    </source>
</evidence>
<sequence length="321" mass="37455">MNVIFMFSPIIFLIPLMLGTFLVLSSSSWFSLWLGMELNVISFIPMILSDSSSSAESAISYFLIQAFSSLLFISVIFMTTIFSLFIVNSIFIMIVMMLKMGSAPFHSWVLFMVKSLTWPKMILLLIWQKINPLFLLNLFNSNLFSFIVLNAVIGAFTGLSQFSFRKMMVLSSLVHLSWIFLAMQYSHMNWILYFMGYSINLLILMFLFYYFNLNYVKDIFKIKNNNFQSAMVCFYIFNMAGLPPFTGFFLKWMVLSFSIEKNIFLSFIVLMMSLLSLVFYIRIIYNSMLLSKVSITLMFNYKLTFYVFPIFIIGPMFISLI</sequence>
<dbReference type="GO" id="GO:0016491">
    <property type="term" value="F:oxidoreductase activity"/>
    <property type="evidence" value="ECO:0007669"/>
    <property type="project" value="UniProtKB-KW"/>
</dbReference>
<evidence type="ECO:0000256" key="14">
    <source>
        <dbReference type="ARBA" id="ARBA00023075"/>
    </source>
</evidence>
<feature type="transmembrane region" description="Helical" evidence="18">
    <location>
        <begin position="69"/>
        <end position="96"/>
    </location>
</feature>
<dbReference type="EMBL" id="AY456187">
    <property type="protein sequence ID" value="AAS00848.1"/>
    <property type="molecule type" value="Genomic_DNA"/>
</dbReference>
<dbReference type="GO" id="GO:0005743">
    <property type="term" value="C:mitochondrial inner membrane"/>
    <property type="evidence" value="ECO:0007669"/>
    <property type="project" value="UniProtKB-SubCell"/>
</dbReference>
<evidence type="ECO:0000313" key="20">
    <source>
        <dbReference type="EMBL" id="AAS00848.1"/>
    </source>
</evidence>
<comment type="similarity">
    <text evidence="3 18">Belongs to the complex I subunit 2 family.</text>
</comment>
<feature type="transmembrane region" description="Helical" evidence="18">
    <location>
        <begin position="297"/>
        <end position="318"/>
    </location>
</feature>
<comment type="function">
    <text evidence="1">Core subunit of the mitochondrial membrane respiratory chain NADH dehydrogenase (Complex I) that is believed to belong to the minimal assembly required for catalysis. Complex I functions in the transfer of electrons from NADH to the respiratory chain. The immediate electron acceptor for the enzyme is believed to be ubiquinone.</text>
</comment>
<proteinExistence type="inferred from homology"/>
<feature type="transmembrane region" description="Helical" evidence="18">
    <location>
        <begin position="232"/>
        <end position="257"/>
    </location>
</feature>
<dbReference type="InterPro" id="IPR001750">
    <property type="entry name" value="ND/Mrp_TM"/>
</dbReference>
<evidence type="ECO:0000256" key="2">
    <source>
        <dbReference type="ARBA" id="ARBA00004448"/>
    </source>
</evidence>